<feature type="region of interest" description="Disordered" evidence="1">
    <location>
        <begin position="1"/>
        <end position="28"/>
    </location>
</feature>
<keyword evidence="3" id="KW-1185">Reference proteome</keyword>
<dbReference type="EMBL" id="JAYKXN010000003">
    <property type="protein sequence ID" value="KAK7304062.1"/>
    <property type="molecule type" value="Genomic_DNA"/>
</dbReference>
<proteinExistence type="predicted"/>
<evidence type="ECO:0000256" key="1">
    <source>
        <dbReference type="SAM" id="MobiDB-lite"/>
    </source>
</evidence>
<accession>A0AAN9JRW7</accession>
<sequence length="145" mass="14687">MPGMSRGGNGKEGMPGMSTGGNGSEGTPKGGLFVGGNGTCGCGTNGDNGTCGCGTNGGNGTCGCGTNGGNGNEQSSWFSAYTSSFPFPLPSFSSNEVLFSCRALLGVTKLIITASKQNSIIGFKLILRDQWRGDVEEMSCLDAYI</sequence>
<gene>
    <name evidence="2" type="ORF">RJT34_15072</name>
</gene>
<evidence type="ECO:0000313" key="2">
    <source>
        <dbReference type="EMBL" id="KAK7304062.1"/>
    </source>
</evidence>
<organism evidence="2 3">
    <name type="scientific">Clitoria ternatea</name>
    <name type="common">Butterfly pea</name>
    <dbReference type="NCBI Taxonomy" id="43366"/>
    <lineage>
        <taxon>Eukaryota</taxon>
        <taxon>Viridiplantae</taxon>
        <taxon>Streptophyta</taxon>
        <taxon>Embryophyta</taxon>
        <taxon>Tracheophyta</taxon>
        <taxon>Spermatophyta</taxon>
        <taxon>Magnoliopsida</taxon>
        <taxon>eudicotyledons</taxon>
        <taxon>Gunneridae</taxon>
        <taxon>Pentapetalae</taxon>
        <taxon>rosids</taxon>
        <taxon>fabids</taxon>
        <taxon>Fabales</taxon>
        <taxon>Fabaceae</taxon>
        <taxon>Papilionoideae</taxon>
        <taxon>50 kb inversion clade</taxon>
        <taxon>NPAAA clade</taxon>
        <taxon>indigoferoid/millettioid clade</taxon>
        <taxon>Phaseoleae</taxon>
        <taxon>Clitoria</taxon>
    </lineage>
</organism>
<reference evidence="2 3" key="1">
    <citation type="submission" date="2024-01" db="EMBL/GenBank/DDBJ databases">
        <title>The genomes of 5 underutilized Papilionoideae crops provide insights into root nodulation and disease resistance.</title>
        <authorList>
            <person name="Yuan L."/>
        </authorList>
    </citation>
    <scope>NUCLEOTIDE SEQUENCE [LARGE SCALE GENOMIC DNA]</scope>
    <source>
        <strain evidence="2">LY-2023</strain>
        <tissue evidence="2">Leaf</tissue>
    </source>
</reference>
<evidence type="ECO:0000313" key="3">
    <source>
        <dbReference type="Proteomes" id="UP001359559"/>
    </source>
</evidence>
<protein>
    <submittedName>
        <fullName evidence="2">Uncharacterized protein</fullName>
    </submittedName>
</protein>
<name>A0AAN9JRW7_CLITE</name>
<comment type="caution">
    <text evidence="2">The sequence shown here is derived from an EMBL/GenBank/DDBJ whole genome shotgun (WGS) entry which is preliminary data.</text>
</comment>
<dbReference type="AlphaFoldDB" id="A0AAN9JRW7"/>
<dbReference type="Proteomes" id="UP001359559">
    <property type="component" value="Unassembled WGS sequence"/>
</dbReference>